<dbReference type="InterPro" id="IPR011110">
    <property type="entry name" value="Reg_prop"/>
</dbReference>
<evidence type="ECO:0000256" key="1">
    <source>
        <dbReference type="ARBA" id="ARBA00000085"/>
    </source>
</evidence>
<dbReference type="AlphaFoldDB" id="A0A4R5W0C7"/>
<dbReference type="SUPFAM" id="SSF55874">
    <property type="entry name" value="ATPase domain of HSP90 chaperone/DNA topoisomerase II/histidine kinase"/>
    <property type="match status" value="1"/>
</dbReference>
<dbReference type="InterPro" id="IPR004358">
    <property type="entry name" value="Sig_transdc_His_kin-like_C"/>
</dbReference>
<comment type="caution">
    <text evidence="7">The sequence shown here is derived from an EMBL/GenBank/DDBJ whole genome shotgun (WGS) entry which is preliminary data.</text>
</comment>
<dbReference type="PANTHER" id="PTHR43547:SF2">
    <property type="entry name" value="HYBRID SIGNAL TRANSDUCTION HISTIDINE KINASE C"/>
    <property type="match status" value="1"/>
</dbReference>
<comment type="catalytic activity">
    <reaction evidence="1">
        <text>ATP + protein L-histidine = ADP + protein N-phospho-L-histidine.</text>
        <dbReference type="EC" id="2.7.13.3"/>
    </reaction>
</comment>
<dbReference type="Gene3D" id="3.40.50.2300">
    <property type="match status" value="1"/>
</dbReference>
<dbReference type="Pfam" id="PF07494">
    <property type="entry name" value="Reg_prop"/>
    <property type="match status" value="2"/>
</dbReference>
<gene>
    <name evidence="7" type="ORF">E2I14_13220</name>
</gene>
<evidence type="ECO:0000259" key="6">
    <source>
        <dbReference type="PROSITE" id="PS50110"/>
    </source>
</evidence>
<reference evidence="7 8" key="1">
    <citation type="submission" date="2019-03" db="EMBL/GenBank/DDBJ databases">
        <title>Sapientia aquatica gen. nov., sp. nov., isolated from a crater lake.</title>
        <authorList>
            <person name="Felfoldi T."/>
            <person name="Szabo A."/>
            <person name="Toth E."/>
            <person name="Schumann P."/>
            <person name="Keki Z."/>
            <person name="Marialigeti K."/>
            <person name="Mathe I."/>
        </authorList>
    </citation>
    <scope>NUCLEOTIDE SEQUENCE [LARGE SCALE GENOMIC DNA]</scope>
    <source>
        <strain evidence="7 8">SA-152</strain>
    </source>
</reference>
<dbReference type="SMART" id="SM00387">
    <property type="entry name" value="HATPase_c"/>
    <property type="match status" value="1"/>
</dbReference>
<dbReference type="CDD" id="cd00082">
    <property type="entry name" value="HisKA"/>
    <property type="match status" value="1"/>
</dbReference>
<dbReference type="CDD" id="cd00075">
    <property type="entry name" value="HATPase"/>
    <property type="match status" value="1"/>
</dbReference>
<dbReference type="InterPro" id="IPR011006">
    <property type="entry name" value="CheY-like_superfamily"/>
</dbReference>
<evidence type="ECO:0000256" key="2">
    <source>
        <dbReference type="ARBA" id="ARBA00012438"/>
    </source>
</evidence>
<dbReference type="Proteomes" id="UP000294829">
    <property type="component" value="Unassembled WGS sequence"/>
</dbReference>
<feature type="domain" description="Response regulatory" evidence="6">
    <location>
        <begin position="835"/>
        <end position="951"/>
    </location>
</feature>
<dbReference type="InterPro" id="IPR013783">
    <property type="entry name" value="Ig-like_fold"/>
</dbReference>
<dbReference type="InterPro" id="IPR036097">
    <property type="entry name" value="HisK_dim/P_sf"/>
</dbReference>
<dbReference type="InterPro" id="IPR011123">
    <property type="entry name" value="Y_Y_Y"/>
</dbReference>
<dbReference type="SUPFAM" id="SSF47384">
    <property type="entry name" value="Homodimeric domain of signal transducing histidine kinase"/>
    <property type="match status" value="1"/>
</dbReference>
<keyword evidence="8" id="KW-1185">Reference proteome</keyword>
<dbReference type="InterPro" id="IPR036890">
    <property type="entry name" value="HATPase_C_sf"/>
</dbReference>
<evidence type="ECO:0000256" key="3">
    <source>
        <dbReference type="ARBA" id="ARBA00022553"/>
    </source>
</evidence>
<dbReference type="Pfam" id="PF00512">
    <property type="entry name" value="HisKA"/>
    <property type="match status" value="1"/>
</dbReference>
<dbReference type="EMBL" id="SMYL01000007">
    <property type="protein sequence ID" value="TDK64403.1"/>
    <property type="molecule type" value="Genomic_DNA"/>
</dbReference>
<dbReference type="GO" id="GO:0000155">
    <property type="term" value="F:phosphorelay sensor kinase activity"/>
    <property type="evidence" value="ECO:0007669"/>
    <property type="project" value="InterPro"/>
</dbReference>
<name>A0A4R5W0C7_9BURK</name>
<dbReference type="EC" id="2.7.13.3" evidence="2"/>
<feature type="domain" description="Histidine kinase" evidence="5">
    <location>
        <begin position="582"/>
        <end position="809"/>
    </location>
</feature>
<organism evidence="7 8">
    <name type="scientific">Sapientia aquatica</name>
    <dbReference type="NCBI Taxonomy" id="1549640"/>
    <lineage>
        <taxon>Bacteria</taxon>
        <taxon>Pseudomonadati</taxon>
        <taxon>Pseudomonadota</taxon>
        <taxon>Betaproteobacteria</taxon>
        <taxon>Burkholderiales</taxon>
        <taxon>Oxalobacteraceae</taxon>
        <taxon>Sapientia</taxon>
    </lineage>
</organism>
<dbReference type="Gene3D" id="2.60.40.10">
    <property type="entry name" value="Immunoglobulins"/>
    <property type="match status" value="1"/>
</dbReference>
<dbReference type="SUPFAM" id="SSF52172">
    <property type="entry name" value="CheY-like"/>
    <property type="match status" value="1"/>
</dbReference>
<dbReference type="PROSITE" id="PS50109">
    <property type="entry name" value="HIS_KIN"/>
    <property type="match status" value="1"/>
</dbReference>
<dbReference type="SMART" id="SM00388">
    <property type="entry name" value="HisKA"/>
    <property type="match status" value="1"/>
</dbReference>
<evidence type="ECO:0000256" key="4">
    <source>
        <dbReference type="PROSITE-ProRule" id="PRU00169"/>
    </source>
</evidence>
<dbReference type="PANTHER" id="PTHR43547">
    <property type="entry name" value="TWO-COMPONENT HISTIDINE KINASE"/>
    <property type="match status" value="1"/>
</dbReference>
<dbReference type="InterPro" id="IPR003594">
    <property type="entry name" value="HATPase_dom"/>
</dbReference>
<dbReference type="InterPro" id="IPR015943">
    <property type="entry name" value="WD40/YVTN_repeat-like_dom_sf"/>
</dbReference>
<dbReference type="FunFam" id="2.60.40.10:FF:000791">
    <property type="entry name" value="Two-component system sensor histidine kinase/response regulator"/>
    <property type="match status" value="1"/>
</dbReference>
<proteinExistence type="predicted"/>
<keyword evidence="3" id="KW-0597">Phosphoprotein</keyword>
<dbReference type="Gene3D" id="1.10.287.130">
    <property type="match status" value="1"/>
</dbReference>
<dbReference type="PRINTS" id="PR00344">
    <property type="entry name" value="BCTRLSENSOR"/>
</dbReference>
<dbReference type="Gene3D" id="2.130.10.10">
    <property type="entry name" value="YVTN repeat-like/Quinoprotein amine dehydrogenase"/>
    <property type="match status" value="2"/>
</dbReference>
<sequence>MESLLQDMEGNIWIGTQRNGLLFWDSARGKFQYLRDDTRSLKNMSDDTVQSLFQDRTGTLWVGTWDKGAGYIDLAGGGFSSVMSSQNFGASLTNERIQTISGDAAGNIYAGTMGGLSVIDIQNNVTKSILVSGKSPTLDDRESVYFIVRKDPTSLWVASNQGILVFDTKQGKYVTKNKFASFSKYTNVFSLMVDHRQLLWIGTHNGLYRLDPKSDTTEAFLHDSSNPASIPDDAVEPLLEDSQHRIWIGADSGLEMFNPATNKFVIFKNSPNDKDSIGSGAITSLYEDSQKRLWIGSESGLSVAFVNQDNDIKFRFFPTESLVDCVLEGSDGNLWLSTDNEILKFDPNQFEFKKFMIQNSQPKAEFYFNSCYKDINGTMYFGGAQGMVYFKPGSVFGNSYSPNVVITDFQILNRSIRRKGNYQGVELDHAIQEVRHIQIPNDFNSFSIEFAALHFADPVANKYMYRLDGFDQGWISTNADRRFVTYTNLNPGVYTFRVKAANKNEVWSANETTLVIEIFPPFWKIWWVQWLMVIAAALSLFSFYRYQIGKVICQRDELERMVANRTQEIRQQNFNKSKFIADAVHDLKQPLQAITNFLAATRSAISNKNYPKSRELIDLAQDATQVMRTTFGSILELSRLESGLIEAECSVFNLKDIIEELVLSASATAEAKGVRLVVRQNPANSYFVDSDPVLLRRVIANLLSNAIKYSDVQKAHCPKVIIGLVARKDVCRIYVVDNGIGIPHSEQENIFKPFFQIHHEKPGFGDEMGMGLGLSIVNAIINLLPNHKLFFKSVVGAGTRFYVDVPRADEQDAPFGNLVNQSHITEIKTEVAGLFVLYVENDMLVRNSTEALFQAFGILCQAVGSIEELHAELPNILRRPDILLVNYYLPNGFTAYKAIDIIRSEFEHTIPTIVVTGNPKEVSLSAALGQTILLQKPVSAEVLINEIHRLTSVDDLGEL</sequence>
<dbReference type="Pfam" id="PF07495">
    <property type="entry name" value="Y_Y_Y"/>
    <property type="match status" value="1"/>
</dbReference>
<dbReference type="InterPro" id="IPR001789">
    <property type="entry name" value="Sig_transdc_resp-reg_receiver"/>
</dbReference>
<dbReference type="Pfam" id="PF02518">
    <property type="entry name" value="HATPase_c"/>
    <property type="match status" value="1"/>
</dbReference>
<dbReference type="OrthoDB" id="5477914at2"/>
<comment type="caution">
    <text evidence="4">Lacks conserved residue(s) required for the propagation of feature annotation.</text>
</comment>
<protein>
    <recommendedName>
        <fullName evidence="2">histidine kinase</fullName>
        <ecNumber evidence="2">2.7.13.3</ecNumber>
    </recommendedName>
</protein>
<dbReference type="PROSITE" id="PS50110">
    <property type="entry name" value="RESPONSE_REGULATORY"/>
    <property type="match status" value="1"/>
</dbReference>
<evidence type="ECO:0000313" key="7">
    <source>
        <dbReference type="EMBL" id="TDK64403.1"/>
    </source>
</evidence>
<evidence type="ECO:0000313" key="8">
    <source>
        <dbReference type="Proteomes" id="UP000294829"/>
    </source>
</evidence>
<dbReference type="SMART" id="SM00448">
    <property type="entry name" value="REC"/>
    <property type="match status" value="1"/>
</dbReference>
<dbReference type="InterPro" id="IPR003661">
    <property type="entry name" value="HisK_dim/P_dom"/>
</dbReference>
<accession>A0A4R5W0C7</accession>
<dbReference type="InterPro" id="IPR005467">
    <property type="entry name" value="His_kinase_dom"/>
</dbReference>
<dbReference type="SUPFAM" id="SSF63829">
    <property type="entry name" value="Calcium-dependent phosphotriesterase"/>
    <property type="match status" value="2"/>
</dbReference>
<evidence type="ECO:0000259" key="5">
    <source>
        <dbReference type="PROSITE" id="PS50109"/>
    </source>
</evidence>
<dbReference type="Gene3D" id="3.30.565.10">
    <property type="entry name" value="Histidine kinase-like ATPase, C-terminal domain"/>
    <property type="match status" value="1"/>
</dbReference>